<dbReference type="GO" id="GO:0004222">
    <property type="term" value="F:metalloendopeptidase activity"/>
    <property type="evidence" value="ECO:0007669"/>
    <property type="project" value="InterPro"/>
</dbReference>
<dbReference type="AlphaFoldDB" id="A0A432ATP8"/>
<feature type="transmembrane region" description="Helical" evidence="7">
    <location>
        <begin position="356"/>
        <end position="381"/>
    </location>
</feature>
<evidence type="ECO:0000256" key="3">
    <source>
        <dbReference type="ARBA" id="ARBA00007931"/>
    </source>
</evidence>
<protein>
    <submittedName>
        <fullName evidence="9">Biotin/lipoyl-binding protein</fullName>
    </submittedName>
</protein>
<evidence type="ECO:0000256" key="4">
    <source>
        <dbReference type="ARBA" id="ARBA00022692"/>
    </source>
</evidence>
<dbReference type="GO" id="GO:0016020">
    <property type="term" value="C:membrane"/>
    <property type="evidence" value="ECO:0007669"/>
    <property type="project" value="InterPro"/>
</dbReference>
<comment type="subcellular location">
    <subcellularLocation>
        <location evidence="2">Endomembrane system</location>
        <topology evidence="2">Multi-pass membrane protein</topology>
    </subcellularLocation>
</comment>
<feature type="transmembrane region" description="Helical" evidence="7">
    <location>
        <begin position="215"/>
        <end position="233"/>
    </location>
</feature>
<dbReference type="RefSeq" id="WP_126385176.1">
    <property type="nucleotide sequence ID" value="NZ_RXYK01000021.1"/>
</dbReference>
<dbReference type="CDD" id="cd05709">
    <property type="entry name" value="S2P-M50"/>
    <property type="match status" value="1"/>
</dbReference>
<dbReference type="Pfam" id="PF02163">
    <property type="entry name" value="Peptidase_M50"/>
    <property type="match status" value="1"/>
</dbReference>
<evidence type="ECO:0000256" key="5">
    <source>
        <dbReference type="ARBA" id="ARBA00022989"/>
    </source>
</evidence>
<comment type="cofactor">
    <cofactor evidence="1">
        <name>Zn(2+)</name>
        <dbReference type="ChEBI" id="CHEBI:29105"/>
    </cofactor>
</comment>
<name>A0A432ATP8_CHLPH</name>
<feature type="transmembrane region" description="Helical" evidence="7">
    <location>
        <begin position="152"/>
        <end position="172"/>
    </location>
</feature>
<evidence type="ECO:0000256" key="2">
    <source>
        <dbReference type="ARBA" id="ARBA00004127"/>
    </source>
</evidence>
<dbReference type="InterPro" id="IPR001193">
    <property type="entry name" value="MBTPS2"/>
</dbReference>
<evidence type="ECO:0000256" key="1">
    <source>
        <dbReference type="ARBA" id="ARBA00001947"/>
    </source>
</evidence>
<dbReference type="PANTHER" id="PTHR13325">
    <property type="entry name" value="PROTEASE M50 MEMBRANE-BOUND TRANSCRIPTION FACTOR SITE 2 PROTEASE"/>
    <property type="match status" value="1"/>
</dbReference>
<comment type="similarity">
    <text evidence="3">Belongs to the peptidase M50B family.</text>
</comment>
<feature type="transmembrane region" description="Helical" evidence="7">
    <location>
        <begin position="184"/>
        <end position="203"/>
    </location>
</feature>
<dbReference type="PANTHER" id="PTHR13325:SF3">
    <property type="entry name" value="MEMBRANE-BOUND TRANSCRIPTION FACTOR SITE-2 PROTEASE"/>
    <property type="match status" value="1"/>
</dbReference>
<accession>A0A432ATP8</accession>
<evidence type="ECO:0000256" key="6">
    <source>
        <dbReference type="ARBA" id="ARBA00023136"/>
    </source>
</evidence>
<dbReference type="Proteomes" id="UP000279908">
    <property type="component" value="Unassembled WGS sequence"/>
</dbReference>
<dbReference type="GO" id="GO:0005737">
    <property type="term" value="C:cytoplasm"/>
    <property type="evidence" value="ECO:0007669"/>
    <property type="project" value="TreeGrafter"/>
</dbReference>
<evidence type="ECO:0000313" key="9">
    <source>
        <dbReference type="EMBL" id="RTY35718.1"/>
    </source>
</evidence>
<feature type="transmembrane region" description="Helical" evidence="7">
    <location>
        <begin position="427"/>
        <end position="445"/>
    </location>
</feature>
<dbReference type="GO" id="GO:0012505">
    <property type="term" value="C:endomembrane system"/>
    <property type="evidence" value="ECO:0007669"/>
    <property type="project" value="UniProtKB-SubCell"/>
</dbReference>
<keyword evidence="4 7" id="KW-0812">Transmembrane</keyword>
<gene>
    <name evidence="9" type="ORF">EKD02_09230</name>
</gene>
<keyword evidence="6 7" id="KW-0472">Membrane</keyword>
<keyword evidence="5 7" id="KW-1133">Transmembrane helix</keyword>
<comment type="caution">
    <text evidence="9">The sequence shown here is derived from an EMBL/GenBank/DDBJ whole genome shotgun (WGS) entry which is preliminary data.</text>
</comment>
<organism evidence="9 10">
    <name type="scientific">Chlorobium phaeovibrioides</name>
    <dbReference type="NCBI Taxonomy" id="1094"/>
    <lineage>
        <taxon>Bacteria</taxon>
        <taxon>Pseudomonadati</taxon>
        <taxon>Chlorobiota</taxon>
        <taxon>Chlorobiia</taxon>
        <taxon>Chlorobiales</taxon>
        <taxon>Chlorobiaceae</taxon>
        <taxon>Chlorobium/Pelodictyon group</taxon>
        <taxon>Chlorobium</taxon>
    </lineage>
</organism>
<feature type="transmembrane region" description="Helical" evidence="7">
    <location>
        <begin position="254"/>
        <end position="276"/>
    </location>
</feature>
<evidence type="ECO:0000256" key="7">
    <source>
        <dbReference type="SAM" id="Phobius"/>
    </source>
</evidence>
<dbReference type="GO" id="GO:0031293">
    <property type="term" value="P:membrane protein intracellular domain proteolysis"/>
    <property type="evidence" value="ECO:0007669"/>
    <property type="project" value="TreeGrafter"/>
</dbReference>
<dbReference type="EMBL" id="RXYK01000021">
    <property type="protein sequence ID" value="RTY35718.1"/>
    <property type="molecule type" value="Genomic_DNA"/>
</dbReference>
<reference evidence="9 10" key="1">
    <citation type="submission" date="2018-12" db="EMBL/GenBank/DDBJ databases">
        <authorList>
            <person name="Lunina O.N."/>
            <person name="Grouzdev D.S."/>
            <person name="Gorlenko V.M."/>
            <person name="Savvichev A.S."/>
        </authorList>
    </citation>
    <scope>NUCLEOTIDE SEQUENCE [LARGE SCALE GENOMIC DNA]</scope>
    <source>
        <strain evidence="9 10">BrKhr-17</strain>
    </source>
</reference>
<proteinExistence type="inferred from homology"/>
<dbReference type="InterPro" id="IPR008915">
    <property type="entry name" value="Peptidase_M50"/>
</dbReference>
<sequence length="712" mass="80383">MAGGIAMDLSAPAQLPSLREDISLHPGPSSRDGSPAWILHDPGRNRFFQIDPLGFEILSRWGSGEPEAIAASITDETMFDAEPSDIEEMGRFLSMHELVQVRGEAGRSKLKAATLKGRWSKLKWLFHNYLYFRLHLFSPERFLARTYPFVSWLYSSWMVPLMGAIALMGIWLASRQWEAFTHSLNYFFSFPGFILFGLALFISKAVHELGHSYTAYRYGCRVGSIGVVFIVLTPMLYTDASEAWLLTSRKRRMAIGAAGIVAELGLAVLATFFWGFLPDGALRSAALMLATTSWVHTLFINLMPYMRFDGYYLFSDWVGIPNLFDKSFAMGRWWLRETLFGFGDPPPEEWDRRTEWLLIVFAVGVWVYRLILFLGIALLVYHFVFKLLGILLFCVEIGWFVLLPVLKELKAWWALRERMQWNFRTKVVAAVLAAFLAGTALPLSFSVHAPALLLPGEHSVFYAPENAIVDTFSVRRGDRVREGDLLVRLRSPELEFRTGQAERQVQMMRWEIAASSADEQLYSKRLVAYRALETAEKELAGYRKLERELVAIAPFSGRVERVALDLLPGQWVGADSPLLSLVGMGGAVGEGYLFEGDEERIKAGASCIFYPENPDMRPVRGRIREIEGLGAAVLARPELASLYGGSIPARIMRSGALVPEQALYRMFWQPDSKSLQTKGQFRGTLVVEASPESFLWRLWRTAVGVVIRETGF</sequence>
<feature type="domain" description="Peptidase M50" evidence="8">
    <location>
        <begin position="196"/>
        <end position="279"/>
    </location>
</feature>
<feature type="transmembrane region" description="Helical" evidence="7">
    <location>
        <begin position="387"/>
        <end position="406"/>
    </location>
</feature>
<evidence type="ECO:0000259" key="8">
    <source>
        <dbReference type="Pfam" id="PF02163"/>
    </source>
</evidence>
<feature type="transmembrane region" description="Helical" evidence="7">
    <location>
        <begin position="282"/>
        <end position="303"/>
    </location>
</feature>
<evidence type="ECO:0000313" key="10">
    <source>
        <dbReference type="Proteomes" id="UP000279908"/>
    </source>
</evidence>